<keyword evidence="1" id="KW-0614">Plasmid</keyword>
<geneLocation type="plasmid" evidence="1 2">
    <name>unnamed</name>
</geneLocation>
<reference evidence="1" key="1">
    <citation type="journal article" date="2022" name="Antonie Van Leeuwenhoek">
        <title>Whole genome sequencing of the halophilic Halomonas qaidamensis XH36, a novel species strain with high ectoine production.</title>
        <authorList>
            <person name="Zhang T."/>
            <person name="Cui T."/>
            <person name="Cao Y."/>
            <person name="Li Y."/>
            <person name="Li F."/>
            <person name="Zhu D."/>
            <person name="Xing J."/>
        </authorList>
    </citation>
    <scope>NUCLEOTIDE SEQUENCE</scope>
    <source>
        <strain evidence="1">XH36</strain>
    </source>
</reference>
<name>A0ABY6JUG6_9GAMM</name>
<gene>
    <name evidence="1" type="ORF">K1Y77_17210</name>
</gene>
<dbReference type="RefSeq" id="WP_264431552.1">
    <property type="nucleotide sequence ID" value="NZ_CP080628.1"/>
</dbReference>
<keyword evidence="2" id="KW-1185">Reference proteome</keyword>
<evidence type="ECO:0000313" key="1">
    <source>
        <dbReference type="EMBL" id="UYV20901.1"/>
    </source>
</evidence>
<evidence type="ECO:0000313" key="2">
    <source>
        <dbReference type="Proteomes" id="UP001163082"/>
    </source>
</evidence>
<protein>
    <submittedName>
        <fullName evidence="1">Uncharacterized protein</fullName>
    </submittedName>
</protein>
<proteinExistence type="predicted"/>
<dbReference type="EMBL" id="CP080628">
    <property type="protein sequence ID" value="UYV20901.1"/>
    <property type="molecule type" value="Genomic_DNA"/>
</dbReference>
<organism evidence="1 2">
    <name type="scientific">Halomonas qaidamensis</name>
    <dbReference type="NCBI Taxonomy" id="2866211"/>
    <lineage>
        <taxon>Bacteria</taxon>
        <taxon>Pseudomonadati</taxon>
        <taxon>Pseudomonadota</taxon>
        <taxon>Gammaproteobacteria</taxon>
        <taxon>Oceanospirillales</taxon>
        <taxon>Halomonadaceae</taxon>
        <taxon>Halomonas</taxon>
    </lineage>
</organism>
<accession>A0ABY6JUG6</accession>
<sequence length="70" mass="7745">MIDQQGMTQGFNNNALVGINQRDTLQNIDVMLEYLQTNGEDQHAGTHMILTLVRDALGHELQQSGKLGAH</sequence>
<dbReference type="Proteomes" id="UP001163082">
    <property type="component" value="Plasmid unnamed"/>
</dbReference>